<dbReference type="InterPro" id="IPR007220">
    <property type="entry name" value="ORC2"/>
</dbReference>
<accession>N1S1E3</accession>
<dbReference type="GO" id="GO:0003688">
    <property type="term" value="F:DNA replication origin binding"/>
    <property type="evidence" value="ECO:0007669"/>
    <property type="project" value="UniProtKB-UniRule"/>
</dbReference>
<dbReference type="HOGENOM" id="CLU_018596_1_1_1"/>
<evidence type="ECO:0000256" key="3">
    <source>
        <dbReference type="ARBA" id="ARBA00022705"/>
    </source>
</evidence>
<name>N1S1E3_FUSC4</name>
<keyword evidence="9" id="KW-1185">Reference proteome</keyword>
<dbReference type="Pfam" id="PF04084">
    <property type="entry name" value="RecA-like_ORC2"/>
    <property type="match status" value="1"/>
</dbReference>
<dbReference type="EMBL" id="KB726554">
    <property type="protein sequence ID" value="EMT68340.1"/>
    <property type="molecule type" value="Genomic_DNA"/>
</dbReference>
<evidence type="ECO:0000313" key="9">
    <source>
        <dbReference type="Proteomes" id="UP000016929"/>
    </source>
</evidence>
<evidence type="ECO:0000259" key="6">
    <source>
        <dbReference type="Pfam" id="PF04084"/>
    </source>
</evidence>
<keyword evidence="4 5" id="KW-0539">Nucleus</keyword>
<dbReference type="InterPro" id="IPR056772">
    <property type="entry name" value="RecA-like_ORC2"/>
</dbReference>
<evidence type="ECO:0000313" key="8">
    <source>
        <dbReference type="EMBL" id="EMT68340.1"/>
    </source>
</evidence>
<evidence type="ECO:0000256" key="5">
    <source>
        <dbReference type="RuleBase" id="RU368084"/>
    </source>
</evidence>
<gene>
    <name evidence="8" type="ORF">FOC4_g10012756</name>
</gene>
<dbReference type="STRING" id="1229665.N1S1E3"/>
<feature type="domain" description="Origin recognition complex subunit 2 winged-helix" evidence="7">
    <location>
        <begin position="142"/>
        <end position="202"/>
    </location>
</feature>
<reference evidence="9" key="2">
    <citation type="journal article" date="2014" name="PLoS ONE">
        <title>Genome and Transcriptome Analysis of the Fungal Pathogen Fusarium oxysporum f. sp. cubense Causing Banana Vascular Wilt Disease.</title>
        <authorList>
            <person name="Guo L."/>
            <person name="Han L."/>
            <person name="Yang L."/>
            <person name="Zeng H."/>
            <person name="Fan D."/>
            <person name="Zhu Y."/>
            <person name="Feng Y."/>
            <person name="Wang G."/>
            <person name="Peng C."/>
            <person name="Jiang X."/>
            <person name="Zhou D."/>
            <person name="Ni P."/>
            <person name="Liang C."/>
            <person name="Liu L."/>
            <person name="Wang J."/>
            <person name="Mao C."/>
            <person name="Fang X."/>
            <person name="Peng M."/>
            <person name="Huang J."/>
        </authorList>
    </citation>
    <scope>NUCLEOTIDE SEQUENCE [LARGE SCALE GENOMIC DNA]</scope>
    <source>
        <strain evidence="9">race 4</strain>
    </source>
</reference>
<reference evidence="9" key="1">
    <citation type="submission" date="2012-09" db="EMBL/GenBank/DDBJ databases">
        <title>Genome sequencing and comparative transcriptomics of race 1 and race 4 of banana pathogen: Fusarium oxysporum f. sp. cubense.</title>
        <authorList>
            <person name="Fang X."/>
            <person name="Huang J."/>
        </authorList>
    </citation>
    <scope>NUCLEOTIDE SEQUENCE [LARGE SCALE GENOMIC DNA]</scope>
    <source>
        <strain evidence="9">race 4</strain>
    </source>
</reference>
<comment type="subunit">
    <text evidence="5">Component of the origin recognition complex (ORC).</text>
</comment>
<protein>
    <recommendedName>
        <fullName evidence="5">Origin recognition complex subunit 2</fullName>
    </recommendedName>
</protein>
<dbReference type="Proteomes" id="UP000016929">
    <property type="component" value="Unassembled WGS sequence"/>
</dbReference>
<evidence type="ECO:0000259" key="7">
    <source>
        <dbReference type="Pfam" id="PF24882"/>
    </source>
</evidence>
<evidence type="ECO:0000256" key="4">
    <source>
        <dbReference type="ARBA" id="ARBA00023242"/>
    </source>
</evidence>
<evidence type="ECO:0000256" key="1">
    <source>
        <dbReference type="ARBA" id="ARBA00004123"/>
    </source>
</evidence>
<comment type="subcellular location">
    <subcellularLocation>
        <location evidence="1 5">Nucleus</location>
    </subcellularLocation>
</comment>
<dbReference type="PANTHER" id="PTHR14052:SF0">
    <property type="entry name" value="ORIGIN RECOGNITION COMPLEX SUBUNIT 2"/>
    <property type="match status" value="1"/>
</dbReference>
<dbReference type="OrthoDB" id="346673at2759"/>
<dbReference type="PANTHER" id="PTHR14052">
    <property type="entry name" value="ORIGIN RECOGNITION COMPLEX SUBUNIT 2"/>
    <property type="match status" value="1"/>
</dbReference>
<dbReference type="GO" id="GO:0006260">
    <property type="term" value="P:DNA replication"/>
    <property type="evidence" value="ECO:0007669"/>
    <property type="project" value="UniProtKB-UniRule"/>
</dbReference>
<comment type="function">
    <text evidence="5">Component of the origin recognition complex (ORC) that binds origins of replication. DNA-binding is ATP-dependent. ORC is required to assemble the pre-replication complex necessary to initiate DNA replication.</text>
</comment>
<organism evidence="8 9">
    <name type="scientific">Fusarium oxysporum f. sp. cubense (strain race 4)</name>
    <name type="common">Panama disease fungus</name>
    <dbReference type="NCBI Taxonomy" id="2502994"/>
    <lineage>
        <taxon>Eukaryota</taxon>
        <taxon>Fungi</taxon>
        <taxon>Dikarya</taxon>
        <taxon>Ascomycota</taxon>
        <taxon>Pezizomycotina</taxon>
        <taxon>Sordariomycetes</taxon>
        <taxon>Hypocreomycetidae</taxon>
        <taxon>Hypocreales</taxon>
        <taxon>Nectriaceae</taxon>
        <taxon>Fusarium</taxon>
        <taxon>Fusarium oxysporum species complex</taxon>
    </lineage>
</organism>
<dbReference type="GO" id="GO:0005664">
    <property type="term" value="C:nuclear origin of replication recognition complex"/>
    <property type="evidence" value="ECO:0007669"/>
    <property type="project" value="UniProtKB-UniRule"/>
</dbReference>
<dbReference type="InterPro" id="IPR056773">
    <property type="entry name" value="WHD_ORC2"/>
</dbReference>
<sequence length="212" mass="23358">MVPAILSHLATTSSTLTLVVNSIDAAPLRKSGSQSALAQLAAHPQIRLVCSADTPDFALLWDIGVRSAFNMVFHDCTTFAPYGAELDVVDEVHELLGRNAHRVNGREGVAFVLRSLPENAKNLFRLLVGEVLIAIEEEGDSGDEPTGVEYRMVYNKAVEEFICSSEMAFRTLLKEFHDHQIITSMKDALGTELLSLPFRKDELEAILEDLMS</sequence>
<feature type="domain" description="Origin recognition complex subunit 2 RecA-like" evidence="6">
    <location>
        <begin position="2"/>
        <end position="76"/>
    </location>
</feature>
<proteinExistence type="inferred from homology"/>
<dbReference type="AlphaFoldDB" id="N1S1E3"/>
<evidence type="ECO:0000256" key="2">
    <source>
        <dbReference type="ARBA" id="ARBA00007421"/>
    </source>
</evidence>
<comment type="similarity">
    <text evidence="2 5">Belongs to the ORC2 family.</text>
</comment>
<keyword evidence="3 5" id="KW-0235">DNA replication</keyword>
<dbReference type="Pfam" id="PF24882">
    <property type="entry name" value="WHD_ORC2"/>
    <property type="match status" value="1"/>
</dbReference>